<evidence type="ECO:0000256" key="1">
    <source>
        <dbReference type="SAM" id="SignalP"/>
    </source>
</evidence>
<dbReference type="PANTHER" id="PTHR38666">
    <property type="match status" value="1"/>
</dbReference>
<accession>L1LD56</accession>
<dbReference type="KEGG" id="beq:BEWA_053110"/>
<organism evidence="2 3">
    <name type="scientific">Theileria equi strain WA</name>
    <dbReference type="NCBI Taxonomy" id="1537102"/>
    <lineage>
        <taxon>Eukaryota</taxon>
        <taxon>Sar</taxon>
        <taxon>Alveolata</taxon>
        <taxon>Apicomplexa</taxon>
        <taxon>Aconoidasida</taxon>
        <taxon>Piroplasmida</taxon>
        <taxon>Theileriidae</taxon>
        <taxon>Theileria</taxon>
    </lineage>
</organism>
<name>L1LD56_THEEQ</name>
<comment type="caution">
    <text evidence="2">The sequence shown here is derived from an EMBL/GenBank/DDBJ whole genome shotgun (WGS) entry which is preliminary data.</text>
</comment>
<dbReference type="InterPro" id="IPR021610">
    <property type="entry name" value="DUF3228"/>
</dbReference>
<gene>
    <name evidence="2" type="ORF">BEWA_053110</name>
</gene>
<dbReference type="Pfam" id="PF11539">
    <property type="entry name" value="DUF3228"/>
    <property type="match status" value="1"/>
</dbReference>
<feature type="chain" id="PRO_5003952349" description="Signal peptide containing protein" evidence="1">
    <location>
        <begin position="22"/>
        <end position="262"/>
    </location>
</feature>
<dbReference type="AlphaFoldDB" id="L1LD56"/>
<sequence>MRHVSLITSVIFMINLSCFSSIKFLKTSNIPLYLRSNVINSQSSYSSSTRFYSNVTNMVSTNKVPFSVGLDPFCHKQFEDKAVNHIPCEKETFMNKVQEILDSGDYKLTDGYAPFCKHIFVKNFTKALCGSIEITEKNEHLLKSGYVARTSNELPVLSRWFRRSDVEQYTEEALYLDLILYSKEQVIKENEATNTKIPDRSYDKDYYIISVKPQNIDKELPMLPITMMRNTMIEEGGSGVGINRGKYLESVEFWSKRAAILN</sequence>
<dbReference type="Proteomes" id="UP000031512">
    <property type="component" value="Unassembled WGS sequence"/>
</dbReference>
<protein>
    <recommendedName>
        <fullName evidence="4">Signal peptide containing protein</fullName>
    </recommendedName>
</protein>
<dbReference type="VEuPathDB" id="PiroplasmaDB:BEWA_053110"/>
<dbReference type="EMBL" id="ACOU01000003">
    <property type="protein sequence ID" value="EKX73256.1"/>
    <property type="molecule type" value="Genomic_DNA"/>
</dbReference>
<dbReference type="GeneID" id="15802863"/>
<reference evidence="2 3" key="1">
    <citation type="journal article" date="2012" name="BMC Genomics">
        <title>Comparative genomic analysis and phylogenetic position of Theileria equi.</title>
        <authorList>
            <person name="Kappmeyer L.S."/>
            <person name="Thiagarajan M."/>
            <person name="Herndon D.R."/>
            <person name="Ramsay J.D."/>
            <person name="Caler E."/>
            <person name="Djikeng A."/>
            <person name="Gillespie J.J."/>
            <person name="Lau A.O."/>
            <person name="Roalson E.H."/>
            <person name="Silva J.C."/>
            <person name="Silva M.G."/>
            <person name="Suarez C.E."/>
            <person name="Ueti M.W."/>
            <person name="Nene V.M."/>
            <person name="Mealey R.H."/>
            <person name="Knowles D.P."/>
            <person name="Brayton K.A."/>
        </authorList>
    </citation>
    <scope>NUCLEOTIDE SEQUENCE [LARGE SCALE GENOMIC DNA]</scope>
    <source>
        <strain evidence="2 3">WA</strain>
    </source>
</reference>
<dbReference type="OrthoDB" id="415460at2759"/>
<keyword evidence="1" id="KW-0732">Signal</keyword>
<evidence type="ECO:0000313" key="3">
    <source>
        <dbReference type="Proteomes" id="UP000031512"/>
    </source>
</evidence>
<dbReference type="eggNOG" id="ENOG502RXMS">
    <property type="taxonomic scope" value="Eukaryota"/>
</dbReference>
<dbReference type="RefSeq" id="XP_004832708.1">
    <property type="nucleotide sequence ID" value="XM_004832651.1"/>
</dbReference>
<evidence type="ECO:0008006" key="4">
    <source>
        <dbReference type="Google" id="ProtNLM"/>
    </source>
</evidence>
<evidence type="ECO:0000313" key="2">
    <source>
        <dbReference type="EMBL" id="EKX73256.1"/>
    </source>
</evidence>
<dbReference type="Gene3D" id="3.30.2310.50">
    <property type="entry name" value="Protein of unknown function (DUF3228), domain 1"/>
    <property type="match status" value="2"/>
</dbReference>
<dbReference type="STRING" id="1537102.L1LD56"/>
<dbReference type="PANTHER" id="PTHR38666:SF2">
    <property type="entry name" value="FLAGELLAR ASSOCIATED PROTEIN"/>
    <property type="match status" value="1"/>
</dbReference>
<feature type="signal peptide" evidence="1">
    <location>
        <begin position="1"/>
        <end position="21"/>
    </location>
</feature>
<proteinExistence type="predicted"/>
<keyword evidence="3" id="KW-1185">Reference proteome</keyword>